<accession>A0ABS7WQ56</accession>
<keyword evidence="1" id="KW-1133">Transmembrane helix</keyword>
<proteinExistence type="predicted"/>
<evidence type="ECO:0000313" key="3">
    <source>
        <dbReference type="Proteomes" id="UP000786183"/>
    </source>
</evidence>
<evidence type="ECO:0000313" key="2">
    <source>
        <dbReference type="EMBL" id="MBZ7986511.1"/>
    </source>
</evidence>
<feature type="transmembrane region" description="Helical" evidence="1">
    <location>
        <begin position="47"/>
        <end position="65"/>
    </location>
</feature>
<feature type="transmembrane region" description="Helical" evidence="1">
    <location>
        <begin position="6"/>
        <end position="27"/>
    </location>
</feature>
<evidence type="ECO:0000256" key="1">
    <source>
        <dbReference type="SAM" id="Phobius"/>
    </source>
</evidence>
<keyword evidence="3" id="KW-1185">Reference proteome</keyword>
<dbReference type="EMBL" id="JACGBB010000001">
    <property type="protein sequence ID" value="MBZ7986511.1"/>
    <property type="molecule type" value="Genomic_DNA"/>
</dbReference>
<sequence>MDYVFINFIHLFCAILFVGYVFCDAIIMPKSDFDSNIKKAIMKKSALIYAFIFIILIASGIYLYFLNTFSKLELIFFVLKIFCIFLIFFCALLSIYKLRIKKQKDAFVIKYAHLIAIILCLFVVLFAKLIFLV</sequence>
<feature type="transmembrane region" description="Helical" evidence="1">
    <location>
        <begin position="77"/>
        <end position="96"/>
    </location>
</feature>
<reference evidence="2 3" key="1">
    <citation type="submission" date="2020-07" db="EMBL/GenBank/DDBJ databases">
        <title>Transfer of Campylobacter canadensis to the novel genus Avispirillum gen. nov., that also includes two novel species recovered from migratory waterfowl: Avispirillum anseris sp. nov. and Avispirillum brantae sp. nov.</title>
        <authorList>
            <person name="Miller W.G."/>
            <person name="Chapman M.H."/>
            <person name="Yee E."/>
            <person name="Inglis G.D."/>
        </authorList>
    </citation>
    <scope>NUCLEOTIDE SEQUENCE [LARGE SCALE GENOMIC DNA]</scope>
    <source>
        <strain evidence="2 3">L283</strain>
    </source>
</reference>
<dbReference type="Proteomes" id="UP000786183">
    <property type="component" value="Unassembled WGS sequence"/>
</dbReference>
<dbReference type="RefSeq" id="WP_172232110.1">
    <property type="nucleotide sequence ID" value="NZ_CP035946.1"/>
</dbReference>
<feature type="transmembrane region" description="Helical" evidence="1">
    <location>
        <begin position="108"/>
        <end position="131"/>
    </location>
</feature>
<organism evidence="2 3">
    <name type="scientific">Campylobacter canadensis</name>
    <dbReference type="NCBI Taxonomy" id="449520"/>
    <lineage>
        <taxon>Bacteria</taxon>
        <taxon>Pseudomonadati</taxon>
        <taxon>Campylobacterota</taxon>
        <taxon>Epsilonproteobacteria</taxon>
        <taxon>Campylobacterales</taxon>
        <taxon>Campylobacteraceae</taxon>
        <taxon>Campylobacter</taxon>
    </lineage>
</organism>
<protein>
    <submittedName>
        <fullName evidence="2">Trehalose-6-phosphate synthase</fullName>
    </submittedName>
</protein>
<name>A0ABS7WQ56_9BACT</name>
<keyword evidence="1" id="KW-0472">Membrane</keyword>
<gene>
    <name evidence="2" type="ORF">AVCANL283_00095</name>
</gene>
<comment type="caution">
    <text evidence="2">The sequence shown here is derived from an EMBL/GenBank/DDBJ whole genome shotgun (WGS) entry which is preliminary data.</text>
</comment>
<keyword evidence="1" id="KW-0812">Transmembrane</keyword>